<name>A0A0E9X8Q0_ANGAN</name>
<dbReference type="AlphaFoldDB" id="A0A0E9X8Q0"/>
<sequence>MFVIYKNKKKRQNNSYKSSSQCINLVPHTIARRALLAAAPSPLLSSDSMPQ</sequence>
<protein>
    <submittedName>
        <fullName evidence="1">Uncharacterized protein</fullName>
    </submittedName>
</protein>
<proteinExistence type="predicted"/>
<organism evidence="1">
    <name type="scientific">Anguilla anguilla</name>
    <name type="common">European freshwater eel</name>
    <name type="synonym">Muraena anguilla</name>
    <dbReference type="NCBI Taxonomy" id="7936"/>
    <lineage>
        <taxon>Eukaryota</taxon>
        <taxon>Metazoa</taxon>
        <taxon>Chordata</taxon>
        <taxon>Craniata</taxon>
        <taxon>Vertebrata</taxon>
        <taxon>Euteleostomi</taxon>
        <taxon>Actinopterygii</taxon>
        <taxon>Neopterygii</taxon>
        <taxon>Teleostei</taxon>
        <taxon>Anguilliformes</taxon>
        <taxon>Anguillidae</taxon>
        <taxon>Anguilla</taxon>
    </lineage>
</organism>
<evidence type="ECO:0000313" key="1">
    <source>
        <dbReference type="EMBL" id="JAH99127.1"/>
    </source>
</evidence>
<reference evidence="1" key="1">
    <citation type="submission" date="2014-11" db="EMBL/GenBank/DDBJ databases">
        <authorList>
            <person name="Amaro Gonzalez C."/>
        </authorList>
    </citation>
    <scope>NUCLEOTIDE SEQUENCE</scope>
</reference>
<dbReference type="EMBL" id="GBXM01009450">
    <property type="protein sequence ID" value="JAH99127.1"/>
    <property type="molecule type" value="Transcribed_RNA"/>
</dbReference>
<reference evidence="1" key="2">
    <citation type="journal article" date="2015" name="Fish Shellfish Immunol.">
        <title>Early steps in the European eel (Anguilla anguilla)-Vibrio vulnificus interaction in the gills: Role of the RtxA13 toxin.</title>
        <authorList>
            <person name="Callol A."/>
            <person name="Pajuelo D."/>
            <person name="Ebbesson L."/>
            <person name="Teles M."/>
            <person name="MacKenzie S."/>
            <person name="Amaro C."/>
        </authorList>
    </citation>
    <scope>NUCLEOTIDE SEQUENCE</scope>
</reference>
<accession>A0A0E9X8Q0</accession>